<reference evidence="2 3" key="1">
    <citation type="submission" date="2019-01" db="EMBL/GenBank/DDBJ databases">
        <authorList>
            <person name="Alioto T."/>
            <person name="Alioto T."/>
        </authorList>
    </citation>
    <scope>NUCLEOTIDE SEQUENCE [LARGE SCALE GENOMIC DNA]</scope>
</reference>
<accession>A0A485NET4</accession>
<evidence type="ECO:0000256" key="1">
    <source>
        <dbReference type="SAM" id="MobiDB-lite"/>
    </source>
</evidence>
<evidence type="ECO:0000313" key="2">
    <source>
        <dbReference type="EMBL" id="VFV32005.1"/>
    </source>
</evidence>
<feature type="compositionally biased region" description="Basic and acidic residues" evidence="1">
    <location>
        <begin position="8"/>
        <end position="27"/>
    </location>
</feature>
<evidence type="ECO:0000313" key="3">
    <source>
        <dbReference type="Proteomes" id="UP000386466"/>
    </source>
</evidence>
<dbReference type="EMBL" id="CAAGRJ010016368">
    <property type="protein sequence ID" value="VFV32005.1"/>
    <property type="molecule type" value="Genomic_DNA"/>
</dbReference>
<proteinExistence type="predicted"/>
<keyword evidence="3" id="KW-1185">Reference proteome</keyword>
<dbReference type="AlphaFoldDB" id="A0A485NET4"/>
<protein>
    <submittedName>
        <fullName evidence="2">Uncharacterized protein</fullName>
    </submittedName>
</protein>
<feature type="region of interest" description="Disordered" evidence="1">
    <location>
        <begin position="1"/>
        <end position="69"/>
    </location>
</feature>
<dbReference type="Proteomes" id="UP000386466">
    <property type="component" value="Unassembled WGS sequence"/>
</dbReference>
<gene>
    <name evidence="2" type="ORF">LYPA_23C014846</name>
</gene>
<sequence length="69" mass="7105">MATSSMPESERSTATKASGERLVESRRPTAPCREVGPEYGDSRRRAPGPAGLSEQGPGVPGPLVALALA</sequence>
<organism evidence="2 3">
    <name type="scientific">Lynx pardinus</name>
    <name type="common">Iberian lynx</name>
    <name type="synonym">Felis pardina</name>
    <dbReference type="NCBI Taxonomy" id="191816"/>
    <lineage>
        <taxon>Eukaryota</taxon>
        <taxon>Metazoa</taxon>
        <taxon>Chordata</taxon>
        <taxon>Craniata</taxon>
        <taxon>Vertebrata</taxon>
        <taxon>Euteleostomi</taxon>
        <taxon>Mammalia</taxon>
        <taxon>Eutheria</taxon>
        <taxon>Laurasiatheria</taxon>
        <taxon>Carnivora</taxon>
        <taxon>Feliformia</taxon>
        <taxon>Felidae</taxon>
        <taxon>Felinae</taxon>
        <taxon>Lynx</taxon>
    </lineage>
</organism>
<name>A0A485NET4_LYNPA</name>